<comment type="caution">
    <text evidence="4">The sequence shown here is derived from an EMBL/GenBank/DDBJ whole genome shotgun (WGS) entry which is preliminary data.</text>
</comment>
<name>A0ABR8X8L6_9BACL</name>
<feature type="domain" description="YvbJ-like NTF2-like" evidence="3">
    <location>
        <begin position="315"/>
        <end position="431"/>
    </location>
</feature>
<accession>A0ABR8X8L6</accession>
<feature type="domain" description="TcaA 4th" evidence="2">
    <location>
        <begin position="233"/>
        <end position="299"/>
    </location>
</feature>
<sequence>MSTMKRFCQECGHESSIDDLICINCGKKLPEFQNKESLNKVTKKNWTKKKKITFSIIGILILLIVCSSIFTSSYFSEQSTMERFNEALSNKDSKKLANILVHEDGSSINLQEAEAFIDLEKEFGKEYIEDFISIQPSEKFLGLFQTFKVYAINQYAYFNGSSEGIEFKFNNQSAKEEKFEDNIIFGPLVPGNYTVSLNLNNDFGNATLEQELSLNSKSYDQIEIEVPISEATIYIDNFNEEMMSDIYVLINNQKVPLTDGESETFGPIFLNGSTTATLVAQYPWGEVRSEEYKLEDSSVALNAPILSEEEYTKISTMLLDFGEQFAHAKASKDLSKFNQVTNNFKEEFEYDALSYLSEDSFYTGQLDKLELDRNSIYLTNDNNVSIDSTYYYTEALYFSDEKPETESVDYDLTLSLLYNKETKNWLVDSYDYLFWSNSEPTDTFEGSKTLYSPNKND</sequence>
<organism evidence="4 5">
    <name type="scientific">Ureibacillus galli</name>
    <dbReference type="NCBI Taxonomy" id="2762222"/>
    <lineage>
        <taxon>Bacteria</taxon>
        <taxon>Bacillati</taxon>
        <taxon>Bacillota</taxon>
        <taxon>Bacilli</taxon>
        <taxon>Bacillales</taxon>
        <taxon>Caryophanaceae</taxon>
        <taxon>Ureibacillus</taxon>
    </lineage>
</organism>
<protein>
    <recommendedName>
        <fullName evidence="6">Membrane protein YvbJ</fullName>
    </recommendedName>
</protein>
<dbReference type="Proteomes" id="UP000640930">
    <property type="component" value="Unassembled WGS sequence"/>
</dbReference>
<keyword evidence="1" id="KW-1133">Transmembrane helix</keyword>
<dbReference type="EMBL" id="JACSQA010000003">
    <property type="protein sequence ID" value="MBD8025653.1"/>
    <property type="molecule type" value="Genomic_DNA"/>
</dbReference>
<evidence type="ECO:0000313" key="5">
    <source>
        <dbReference type="Proteomes" id="UP000640930"/>
    </source>
</evidence>
<evidence type="ECO:0000313" key="4">
    <source>
        <dbReference type="EMBL" id="MBD8025653.1"/>
    </source>
</evidence>
<dbReference type="Pfam" id="PF25155">
    <property type="entry name" value="NTF2_YvbJ"/>
    <property type="match status" value="1"/>
</dbReference>
<evidence type="ECO:0000256" key="1">
    <source>
        <dbReference type="SAM" id="Phobius"/>
    </source>
</evidence>
<dbReference type="PANTHER" id="PTHR40038">
    <property type="entry name" value="MEMBRANE-ASSOCIATED PROTEIN TCAA"/>
    <property type="match status" value="1"/>
</dbReference>
<gene>
    <name evidence="4" type="ORF">H9636_03190</name>
</gene>
<evidence type="ECO:0000259" key="2">
    <source>
        <dbReference type="Pfam" id="PF22820"/>
    </source>
</evidence>
<feature type="transmembrane region" description="Helical" evidence="1">
    <location>
        <begin position="52"/>
        <end position="75"/>
    </location>
</feature>
<evidence type="ECO:0008006" key="6">
    <source>
        <dbReference type="Google" id="ProtNLM"/>
    </source>
</evidence>
<keyword evidence="1" id="KW-0812">Transmembrane</keyword>
<evidence type="ECO:0000259" key="3">
    <source>
        <dbReference type="Pfam" id="PF25155"/>
    </source>
</evidence>
<keyword evidence="5" id="KW-1185">Reference proteome</keyword>
<dbReference type="Pfam" id="PF22820">
    <property type="entry name" value="TcaA_3rd_4th"/>
    <property type="match status" value="1"/>
</dbReference>
<dbReference type="PANTHER" id="PTHR40038:SF1">
    <property type="entry name" value="MEMBRANE-ASSOCIATED PROTEIN TCAA"/>
    <property type="match status" value="1"/>
</dbReference>
<proteinExistence type="predicted"/>
<reference evidence="4 5" key="1">
    <citation type="submission" date="2020-08" db="EMBL/GenBank/DDBJ databases">
        <title>A Genomic Blueprint of the Chicken Gut Microbiome.</title>
        <authorList>
            <person name="Gilroy R."/>
            <person name="Ravi A."/>
            <person name="Getino M."/>
            <person name="Pursley I."/>
            <person name="Horton D.L."/>
            <person name="Alikhan N.-F."/>
            <person name="Baker D."/>
            <person name="Gharbi K."/>
            <person name="Hall N."/>
            <person name="Watson M."/>
            <person name="Adriaenssens E.M."/>
            <person name="Foster-Nyarko E."/>
            <person name="Jarju S."/>
            <person name="Secka A."/>
            <person name="Antonio M."/>
            <person name="Oren A."/>
            <person name="Chaudhuri R."/>
            <person name="La Ragione R.M."/>
            <person name="Hildebrand F."/>
            <person name="Pallen M.J."/>
        </authorList>
    </citation>
    <scope>NUCLEOTIDE SEQUENCE [LARGE SCALE GENOMIC DNA]</scope>
    <source>
        <strain evidence="4 5">Re31</strain>
    </source>
</reference>
<keyword evidence="1" id="KW-0472">Membrane</keyword>
<dbReference type="InterPro" id="IPR056902">
    <property type="entry name" value="NTF2_YvbJ"/>
</dbReference>
<dbReference type="InterPro" id="IPR054530">
    <property type="entry name" value="TcaA_4th"/>
</dbReference>